<name>A0A914YCG5_9BILA</name>
<evidence type="ECO:0000256" key="1">
    <source>
        <dbReference type="SAM" id="Phobius"/>
    </source>
</evidence>
<sequence length="158" mass="17901">MNCSRFTIYLVTGTASISLLFNLYVIVRLIKDKFTVASNVQKKTSKQDIKLSIYAMVVFVSDMIYVVQQYIRRLSNDEKFIDVMFDVQNAIADIGCLTPIWFIILTNKNLRKNVIATFFWLKSDLIQISAVKPFNSKASGIGKSSNRQNAISTGITLK</sequence>
<feature type="transmembrane region" description="Helical" evidence="1">
    <location>
        <begin position="83"/>
        <end position="105"/>
    </location>
</feature>
<keyword evidence="1" id="KW-0472">Membrane</keyword>
<dbReference type="Pfam" id="PF10323">
    <property type="entry name" value="7TM_GPCR_Srv"/>
    <property type="match status" value="1"/>
</dbReference>
<feature type="transmembrane region" description="Helical" evidence="1">
    <location>
        <begin position="6"/>
        <end position="30"/>
    </location>
</feature>
<evidence type="ECO:0000313" key="3">
    <source>
        <dbReference type="WBParaSite" id="PSU_v2.g16448.t1"/>
    </source>
</evidence>
<dbReference type="InterPro" id="IPR051119">
    <property type="entry name" value="Nematode_SR-like"/>
</dbReference>
<keyword evidence="2" id="KW-1185">Reference proteome</keyword>
<protein>
    <submittedName>
        <fullName evidence="3">7TM GPCR serpentine receptor class x (Srx) domain-containing protein</fullName>
    </submittedName>
</protein>
<dbReference type="WBParaSite" id="PSU_v2.g16448.t1">
    <property type="protein sequence ID" value="PSU_v2.g16448.t1"/>
    <property type="gene ID" value="PSU_v2.g16448"/>
</dbReference>
<dbReference type="PANTHER" id="PTHR31627">
    <property type="entry name" value="SERPENTINE RECEPTOR CLASS GAMMA-RELATED"/>
    <property type="match status" value="1"/>
</dbReference>
<reference evidence="3" key="1">
    <citation type="submission" date="2022-11" db="UniProtKB">
        <authorList>
            <consortium name="WormBaseParasite"/>
        </authorList>
    </citation>
    <scope>IDENTIFICATION</scope>
</reference>
<feature type="transmembrane region" description="Helical" evidence="1">
    <location>
        <begin position="51"/>
        <end position="71"/>
    </location>
</feature>
<dbReference type="AlphaFoldDB" id="A0A914YCG5"/>
<keyword evidence="1" id="KW-1133">Transmembrane helix</keyword>
<accession>A0A914YCG5</accession>
<dbReference type="Proteomes" id="UP000887577">
    <property type="component" value="Unplaced"/>
</dbReference>
<organism evidence="2 3">
    <name type="scientific">Panagrolaimus superbus</name>
    <dbReference type="NCBI Taxonomy" id="310955"/>
    <lineage>
        <taxon>Eukaryota</taxon>
        <taxon>Metazoa</taxon>
        <taxon>Ecdysozoa</taxon>
        <taxon>Nematoda</taxon>
        <taxon>Chromadorea</taxon>
        <taxon>Rhabditida</taxon>
        <taxon>Tylenchina</taxon>
        <taxon>Panagrolaimomorpha</taxon>
        <taxon>Panagrolaimoidea</taxon>
        <taxon>Panagrolaimidae</taxon>
        <taxon>Panagrolaimus</taxon>
    </lineage>
</organism>
<proteinExistence type="predicted"/>
<keyword evidence="1" id="KW-0812">Transmembrane</keyword>
<evidence type="ECO:0000313" key="2">
    <source>
        <dbReference type="Proteomes" id="UP000887577"/>
    </source>
</evidence>
<dbReference type="InterPro" id="IPR019426">
    <property type="entry name" value="7TM_GPCR_serpentine_rcpt_Srv"/>
</dbReference>